<dbReference type="RefSeq" id="XP_025364901.1">
    <property type="nucleotide sequence ID" value="XM_025509936.1"/>
</dbReference>
<accession>A0A316UYB0</accession>
<feature type="region of interest" description="Disordered" evidence="1">
    <location>
        <begin position="49"/>
        <end position="102"/>
    </location>
</feature>
<dbReference type="AlphaFoldDB" id="A0A316UYB0"/>
<keyword evidence="3" id="KW-1185">Reference proteome</keyword>
<dbReference type="Proteomes" id="UP000245884">
    <property type="component" value="Unassembled WGS sequence"/>
</dbReference>
<dbReference type="EMBL" id="KZ819662">
    <property type="protein sequence ID" value="PWN30289.1"/>
    <property type="molecule type" value="Genomic_DNA"/>
</dbReference>
<evidence type="ECO:0000256" key="1">
    <source>
        <dbReference type="SAM" id="MobiDB-lite"/>
    </source>
</evidence>
<evidence type="ECO:0000313" key="3">
    <source>
        <dbReference type="Proteomes" id="UP000245884"/>
    </source>
</evidence>
<reference evidence="2 3" key="1">
    <citation type="journal article" date="2018" name="Mol. Biol. Evol.">
        <title>Broad Genomic Sampling Reveals a Smut Pathogenic Ancestry of the Fungal Clade Ustilaginomycotina.</title>
        <authorList>
            <person name="Kijpornyongpan T."/>
            <person name="Mondo S.J."/>
            <person name="Barry K."/>
            <person name="Sandor L."/>
            <person name="Lee J."/>
            <person name="Lipzen A."/>
            <person name="Pangilinan J."/>
            <person name="LaButti K."/>
            <person name="Hainaut M."/>
            <person name="Henrissat B."/>
            <person name="Grigoriev I.V."/>
            <person name="Spatafora J.W."/>
            <person name="Aime M.C."/>
        </authorList>
    </citation>
    <scope>NUCLEOTIDE SEQUENCE [LARGE SCALE GENOMIC DNA]</scope>
    <source>
        <strain evidence="2 3">MCA 5214</strain>
    </source>
</reference>
<evidence type="ECO:0000313" key="2">
    <source>
        <dbReference type="EMBL" id="PWN30289.1"/>
    </source>
</evidence>
<feature type="compositionally biased region" description="Basic and acidic residues" evidence="1">
    <location>
        <begin position="57"/>
        <end position="66"/>
    </location>
</feature>
<dbReference type="GeneID" id="37031759"/>
<organism evidence="2 3">
    <name type="scientific">Jaminaea rosea</name>
    <dbReference type="NCBI Taxonomy" id="1569628"/>
    <lineage>
        <taxon>Eukaryota</taxon>
        <taxon>Fungi</taxon>
        <taxon>Dikarya</taxon>
        <taxon>Basidiomycota</taxon>
        <taxon>Ustilaginomycotina</taxon>
        <taxon>Exobasidiomycetes</taxon>
        <taxon>Microstromatales</taxon>
        <taxon>Microstromatales incertae sedis</taxon>
        <taxon>Jaminaea</taxon>
    </lineage>
</organism>
<protein>
    <submittedName>
        <fullName evidence="2">Uncharacterized protein</fullName>
    </submittedName>
</protein>
<gene>
    <name evidence="2" type="ORF">BDZ90DRAFT_9039</name>
</gene>
<feature type="region of interest" description="Disordered" evidence="1">
    <location>
        <begin position="127"/>
        <end position="152"/>
    </location>
</feature>
<sequence length="152" mass="17835">MILQRRNLARCSIWYFVRRFLELRGPAAWGTASLLQADVKKEVIAKGRRQVPQPNLKSRDVVKWDEGASSESLQRKVHPGDQLNAGRPDRVTATKPRNRWRSKEDRWLRRRRLPPISHLLDHLTLQFSQPSPPESSPTEIQRVDRRGRHRSH</sequence>
<proteinExistence type="predicted"/>
<name>A0A316UYB0_9BASI</name>